<protein>
    <recommendedName>
        <fullName evidence="4">Coenzyme Q-binding protein COQ10 START domain-containing protein</fullName>
    </recommendedName>
</protein>
<evidence type="ECO:0000313" key="3">
    <source>
        <dbReference type="Proteomes" id="UP001556367"/>
    </source>
</evidence>
<feature type="signal peptide" evidence="1">
    <location>
        <begin position="1"/>
        <end position="21"/>
    </location>
</feature>
<comment type="caution">
    <text evidence="2">The sequence shown here is derived from an EMBL/GenBank/DDBJ whole genome shotgun (WGS) entry which is preliminary data.</text>
</comment>
<organism evidence="2 3">
    <name type="scientific">Hohenbuehelia grisea</name>
    <dbReference type="NCBI Taxonomy" id="104357"/>
    <lineage>
        <taxon>Eukaryota</taxon>
        <taxon>Fungi</taxon>
        <taxon>Dikarya</taxon>
        <taxon>Basidiomycota</taxon>
        <taxon>Agaricomycotina</taxon>
        <taxon>Agaricomycetes</taxon>
        <taxon>Agaricomycetidae</taxon>
        <taxon>Agaricales</taxon>
        <taxon>Pleurotineae</taxon>
        <taxon>Pleurotaceae</taxon>
        <taxon>Hohenbuehelia</taxon>
    </lineage>
</organism>
<gene>
    <name evidence="2" type="ORF">HGRIS_013642</name>
</gene>
<keyword evidence="3" id="KW-1185">Reference proteome</keyword>
<evidence type="ECO:0008006" key="4">
    <source>
        <dbReference type="Google" id="ProtNLM"/>
    </source>
</evidence>
<dbReference type="Pfam" id="PF10604">
    <property type="entry name" value="Polyketide_cyc2"/>
    <property type="match status" value="1"/>
</dbReference>
<dbReference type="SUPFAM" id="SSF55961">
    <property type="entry name" value="Bet v1-like"/>
    <property type="match status" value="1"/>
</dbReference>
<dbReference type="InterPro" id="IPR019587">
    <property type="entry name" value="Polyketide_cyclase/dehydratase"/>
</dbReference>
<dbReference type="Gene3D" id="3.30.530.20">
    <property type="match status" value="1"/>
</dbReference>
<keyword evidence="1" id="KW-0732">Signal</keyword>
<evidence type="ECO:0000313" key="2">
    <source>
        <dbReference type="EMBL" id="KAL0947546.1"/>
    </source>
</evidence>
<dbReference type="Proteomes" id="UP001556367">
    <property type="component" value="Unassembled WGS sequence"/>
</dbReference>
<name>A0ABR3IWF7_9AGAR</name>
<sequence>MISLRTFGLYVLLACPVLVSSHPYESHLPPATPGIFKAEAYAVIDAPIDKVWEVLLDFPSYPKWNPFARKMVITNMMGTPLEDQTPRENARLRIEAQIPPMKRPVNENQRSGLLSSQTSMENVTLIDHENYICAWQAIQLPPPLLAATRYSALSVVQTPDGPRTLYESREIFGSVISIVLALLMAGNVQKGFEEQALALKELLESS</sequence>
<feature type="chain" id="PRO_5045950851" description="Coenzyme Q-binding protein COQ10 START domain-containing protein" evidence="1">
    <location>
        <begin position="22"/>
        <end position="206"/>
    </location>
</feature>
<evidence type="ECO:0000256" key="1">
    <source>
        <dbReference type="SAM" id="SignalP"/>
    </source>
</evidence>
<reference evidence="3" key="1">
    <citation type="submission" date="2024-06" db="EMBL/GenBank/DDBJ databases">
        <title>Multi-omics analyses provide insights into the biosynthesis of the anticancer antibiotic pleurotin in Hohenbuehelia grisea.</title>
        <authorList>
            <person name="Weaver J.A."/>
            <person name="Alberti F."/>
        </authorList>
    </citation>
    <scope>NUCLEOTIDE SEQUENCE [LARGE SCALE GENOMIC DNA]</scope>
    <source>
        <strain evidence="3">T-177</strain>
    </source>
</reference>
<proteinExistence type="predicted"/>
<accession>A0ABR3IWF7</accession>
<dbReference type="CDD" id="cd07822">
    <property type="entry name" value="SRPBCC_4"/>
    <property type="match status" value="1"/>
</dbReference>
<dbReference type="InterPro" id="IPR023393">
    <property type="entry name" value="START-like_dom_sf"/>
</dbReference>
<dbReference type="EMBL" id="JASNQZ010000015">
    <property type="protein sequence ID" value="KAL0947546.1"/>
    <property type="molecule type" value="Genomic_DNA"/>
</dbReference>